<dbReference type="STRING" id="340177.Cag_0478"/>
<dbReference type="EMBL" id="CP000108">
    <property type="protein sequence ID" value="ABB27751.1"/>
    <property type="molecule type" value="Genomic_DNA"/>
</dbReference>
<feature type="transmembrane region" description="Helical" evidence="1">
    <location>
        <begin position="12"/>
        <end position="32"/>
    </location>
</feature>
<keyword evidence="1" id="KW-0472">Membrane</keyword>
<dbReference type="KEGG" id="cch:Cag_0478"/>
<name>Q3ATC4_CHLCH</name>
<protein>
    <submittedName>
        <fullName evidence="3">VpsC protein</fullName>
    </submittedName>
</protein>
<reference evidence="3" key="1">
    <citation type="submission" date="2005-08" db="EMBL/GenBank/DDBJ databases">
        <title>Complete sequence of Chlorobium chlorochromatii CaD3.</title>
        <authorList>
            <person name="Copeland A."/>
            <person name="Lucas S."/>
            <person name="Lapidus A."/>
            <person name="Barry K."/>
            <person name="Detter J.C."/>
            <person name="Glavina T."/>
            <person name="Hammon N."/>
            <person name="Israni S."/>
            <person name="Pitluck S."/>
            <person name="Bryant D."/>
            <person name="Schmutz J."/>
            <person name="Larimer F."/>
            <person name="Land M."/>
            <person name="Kyrpides N."/>
            <person name="Ivanova N."/>
            <person name="Richardson P."/>
        </authorList>
    </citation>
    <scope>NUCLEOTIDE SEQUENCE [LARGE SCALE GENOMIC DNA]</scope>
    <source>
        <strain evidence="3">CaD3</strain>
    </source>
</reference>
<keyword evidence="1" id="KW-1133">Transmembrane helix</keyword>
<organism evidence="3">
    <name type="scientific">Chlorobium chlorochromatii (strain CaD3)</name>
    <dbReference type="NCBI Taxonomy" id="340177"/>
    <lineage>
        <taxon>Bacteria</taxon>
        <taxon>Pseudomonadati</taxon>
        <taxon>Chlorobiota</taxon>
        <taxon>Chlorobiia</taxon>
        <taxon>Chlorobiales</taxon>
        <taxon>Chlorobiaceae</taxon>
        <taxon>Chlorobium/Pelodictyon group</taxon>
        <taxon>Chlorobium</taxon>
    </lineage>
</organism>
<dbReference type="Pfam" id="PF02470">
    <property type="entry name" value="MlaD"/>
    <property type="match status" value="1"/>
</dbReference>
<dbReference type="PANTHER" id="PTHR33371">
    <property type="entry name" value="INTERMEMBRANE PHOSPHOLIPID TRANSPORT SYSTEM BINDING PROTEIN MLAD-RELATED"/>
    <property type="match status" value="1"/>
</dbReference>
<dbReference type="InterPro" id="IPR052336">
    <property type="entry name" value="MlaD_Phospholipid_Transporter"/>
</dbReference>
<keyword evidence="1" id="KW-0812">Transmembrane</keyword>
<gene>
    <name evidence="3" type="ordered locus">Cag_0478</name>
</gene>
<feature type="domain" description="Mce/MlaD" evidence="2">
    <location>
        <begin position="43"/>
        <end position="123"/>
    </location>
</feature>
<dbReference type="eggNOG" id="COG1463">
    <property type="taxonomic scope" value="Bacteria"/>
</dbReference>
<accession>Q3ATC4</accession>
<dbReference type="AlphaFoldDB" id="Q3ATC4"/>
<dbReference type="PANTHER" id="PTHR33371:SF4">
    <property type="entry name" value="INTERMEMBRANE PHOSPHOLIPID TRANSPORT SYSTEM BINDING PROTEIN MLAD"/>
    <property type="match status" value="1"/>
</dbReference>
<dbReference type="HOGENOM" id="CLU_054524_0_0_10"/>
<evidence type="ECO:0000256" key="1">
    <source>
        <dbReference type="SAM" id="Phobius"/>
    </source>
</evidence>
<dbReference type="OrthoDB" id="9769132at2"/>
<proteinExistence type="predicted"/>
<sequence length="292" mass="31439">MKNPNALKWSDLKTGIFFILGMGFAAYLGLVISKNSSLFSGVTTVKIRSSDIQSLAENNFVSVSGKKIGTVSKMEFVKSNDSLFVVASLRLRNEYAPLVTKDARATIKSLGVLGDKFVDIKTGKGAPVNEGDFLALDTDEGMASLTTNASNAFVKINQLLDQLNSGKGMAGRIISDEQMGKELAETVTGLKTATNELAQLTAKASRGNGLLPKLLNDPAMAKNTEETLEHLNQTSRKTELLLTKLNDDKGTLAQLSSNPALYNNLNQAVSSLDSLLTDLKAHPSRYVKFSVF</sequence>
<evidence type="ECO:0000259" key="2">
    <source>
        <dbReference type="Pfam" id="PF02470"/>
    </source>
</evidence>
<evidence type="ECO:0000313" key="3">
    <source>
        <dbReference type="EMBL" id="ABB27751.1"/>
    </source>
</evidence>
<dbReference type="InterPro" id="IPR003399">
    <property type="entry name" value="Mce/MlaD"/>
</dbReference>